<gene>
    <name evidence="1" type="ORF">SAMN04488055_5417</name>
</gene>
<dbReference type="AlphaFoldDB" id="A0A1N6KA20"/>
<proteinExistence type="predicted"/>
<name>A0A1N6KA20_9BACT</name>
<dbReference type="EMBL" id="FSRA01000002">
    <property type="protein sequence ID" value="SIO53454.1"/>
    <property type="molecule type" value="Genomic_DNA"/>
</dbReference>
<evidence type="ECO:0000313" key="2">
    <source>
        <dbReference type="Proteomes" id="UP000185003"/>
    </source>
</evidence>
<dbReference type="STRING" id="536979.SAMN04488055_5417"/>
<dbReference type="Proteomes" id="UP000185003">
    <property type="component" value="Unassembled WGS sequence"/>
</dbReference>
<evidence type="ECO:0000313" key="1">
    <source>
        <dbReference type="EMBL" id="SIO53454.1"/>
    </source>
</evidence>
<sequence length="58" mass="6594">MFLNGNNIFLLGKLLLQWIMVIPGVRMSDFLAEIFGGLTLKFLYLQPLKGIKQALKAR</sequence>
<reference evidence="1 2" key="1">
    <citation type="submission" date="2016-11" db="EMBL/GenBank/DDBJ databases">
        <authorList>
            <person name="Jaros S."/>
            <person name="Januszkiewicz K."/>
            <person name="Wedrychowicz H."/>
        </authorList>
    </citation>
    <scope>NUCLEOTIDE SEQUENCE [LARGE SCALE GENOMIC DNA]</scope>
    <source>
        <strain evidence="1 2">DSM 24787</strain>
    </source>
</reference>
<protein>
    <submittedName>
        <fullName evidence="1">Uncharacterized protein</fullName>
    </submittedName>
</protein>
<keyword evidence="2" id="KW-1185">Reference proteome</keyword>
<accession>A0A1N6KA20</accession>
<organism evidence="1 2">
    <name type="scientific">Chitinophaga niabensis</name>
    <dbReference type="NCBI Taxonomy" id="536979"/>
    <lineage>
        <taxon>Bacteria</taxon>
        <taxon>Pseudomonadati</taxon>
        <taxon>Bacteroidota</taxon>
        <taxon>Chitinophagia</taxon>
        <taxon>Chitinophagales</taxon>
        <taxon>Chitinophagaceae</taxon>
        <taxon>Chitinophaga</taxon>
    </lineage>
</organism>